<gene>
    <name evidence="2" type="ORF">QFW80_15665</name>
</gene>
<feature type="compositionally biased region" description="Pro residues" evidence="1">
    <location>
        <begin position="166"/>
        <end position="181"/>
    </location>
</feature>
<organism evidence="2 3">
    <name type="scientific">Luteimonas rhizosphaericola</name>
    <dbReference type="NCBI Taxonomy" id="3042024"/>
    <lineage>
        <taxon>Bacteria</taxon>
        <taxon>Pseudomonadati</taxon>
        <taxon>Pseudomonadota</taxon>
        <taxon>Gammaproteobacteria</taxon>
        <taxon>Lysobacterales</taxon>
        <taxon>Lysobacteraceae</taxon>
        <taxon>Luteimonas</taxon>
    </lineage>
</organism>
<feature type="region of interest" description="Disordered" evidence="1">
    <location>
        <begin position="348"/>
        <end position="373"/>
    </location>
</feature>
<proteinExistence type="predicted"/>
<feature type="region of interest" description="Disordered" evidence="1">
    <location>
        <begin position="119"/>
        <end position="181"/>
    </location>
</feature>
<dbReference type="Proteomes" id="UP001156831">
    <property type="component" value="Unassembled WGS sequence"/>
</dbReference>
<evidence type="ECO:0000256" key="1">
    <source>
        <dbReference type="SAM" id="MobiDB-lite"/>
    </source>
</evidence>
<accession>A0ABT6JMP2</accession>
<reference evidence="2 3" key="1">
    <citation type="submission" date="2023-04" db="EMBL/GenBank/DDBJ databases">
        <title>Luteimonas sp. M1R5S18.</title>
        <authorList>
            <person name="Sun J.-Q."/>
        </authorList>
    </citation>
    <scope>NUCLEOTIDE SEQUENCE [LARGE SCALE GENOMIC DNA]</scope>
    <source>
        <strain evidence="2 3">M1R5S18</strain>
    </source>
</reference>
<feature type="compositionally biased region" description="Low complexity" evidence="1">
    <location>
        <begin position="119"/>
        <end position="136"/>
    </location>
</feature>
<comment type="caution">
    <text evidence="2">The sequence shown here is derived from an EMBL/GenBank/DDBJ whole genome shotgun (WGS) entry which is preliminary data.</text>
</comment>
<keyword evidence="3" id="KW-1185">Reference proteome</keyword>
<name>A0ABT6JMP2_9GAMM</name>
<dbReference type="RefSeq" id="WP_280602901.1">
    <property type="nucleotide sequence ID" value="NZ_JARXRN010000028.1"/>
</dbReference>
<evidence type="ECO:0000313" key="2">
    <source>
        <dbReference type="EMBL" id="MDH5831955.1"/>
    </source>
</evidence>
<protein>
    <submittedName>
        <fullName evidence="2">Uncharacterized protein</fullName>
    </submittedName>
</protein>
<sequence length="373" mass="38797">MSQTIGLAGMDPATEAALKAAFLEANERLAGRWELLPETQADHIVVDMDSMYGPMSWLRLHASGKRVIGLTSALRTQTDFRLGRPFSADALADLLREIDGDATAAPSRTADAAPGIATATPAQTPAAPAPEVVAPAPQVPPAAPTADVAASVPASPQTPEPQAAAAPPPAPGPDVAVPPAPVAPAAPTTLLGWLTSGALRGRLRYRRPSGPTLLIDADTPAYHGPTALKPLAQYFEGEVAREDLEPVDDATWAQESAGAGAPQPLARLIWLGALLSGKGTLLPGHDPEARYQLNRWPQTEREFPRHFRIATAMMKGPAKLADVATASGIALDDIIDFVNANLATGVAEAVPEQPPEPATPARSGGLLGRLRGR</sequence>
<evidence type="ECO:0000313" key="3">
    <source>
        <dbReference type="Proteomes" id="UP001156831"/>
    </source>
</evidence>
<dbReference type="EMBL" id="JARXRN010000028">
    <property type="protein sequence ID" value="MDH5831955.1"/>
    <property type="molecule type" value="Genomic_DNA"/>
</dbReference>
<feature type="compositionally biased region" description="Low complexity" evidence="1">
    <location>
        <begin position="144"/>
        <end position="165"/>
    </location>
</feature>